<dbReference type="InterPro" id="IPR018247">
    <property type="entry name" value="EF_Hand_1_Ca_BS"/>
</dbReference>
<evidence type="ECO:0000259" key="2">
    <source>
        <dbReference type="PROSITE" id="PS50222"/>
    </source>
</evidence>
<dbReference type="STRING" id="121290.APY04_2633"/>
<dbReference type="AlphaFoldDB" id="A0A109BBK5"/>
<reference evidence="3 4" key="1">
    <citation type="submission" date="2015-10" db="EMBL/GenBank/DDBJ databases">
        <title>Transcriptomic analysis of a linuron degrading triple-species bacterial consortium.</title>
        <authorList>
            <person name="Albers P."/>
        </authorList>
    </citation>
    <scope>NUCLEOTIDE SEQUENCE [LARGE SCALE GENOMIC DNA]</scope>
    <source>
        <strain evidence="3 4">WDL6</strain>
    </source>
</reference>
<proteinExistence type="predicted"/>
<dbReference type="GO" id="GO:0005509">
    <property type="term" value="F:calcium ion binding"/>
    <property type="evidence" value="ECO:0007669"/>
    <property type="project" value="InterPro"/>
</dbReference>
<feature type="domain" description="EF-hand" evidence="2">
    <location>
        <begin position="64"/>
        <end position="99"/>
    </location>
</feature>
<gene>
    <name evidence="3" type="ORF">APY04_2633</name>
</gene>
<dbReference type="InterPro" id="IPR002048">
    <property type="entry name" value="EF_hand_dom"/>
</dbReference>
<keyword evidence="4" id="KW-1185">Reference proteome</keyword>
<dbReference type="RefSeq" id="WP_157066789.1">
    <property type="nucleotide sequence ID" value="NZ_LMTR01000075.1"/>
</dbReference>
<protein>
    <recommendedName>
        <fullName evidence="2">EF-hand domain-containing protein</fullName>
    </recommendedName>
</protein>
<evidence type="ECO:0000313" key="3">
    <source>
        <dbReference type="EMBL" id="KWT65786.1"/>
    </source>
</evidence>
<name>A0A109BBK5_HYPSL</name>
<comment type="caution">
    <text evidence="3">The sequence shown here is derived from an EMBL/GenBank/DDBJ whole genome shotgun (WGS) entry which is preliminary data.</text>
</comment>
<evidence type="ECO:0000256" key="1">
    <source>
        <dbReference type="SAM" id="MobiDB-lite"/>
    </source>
</evidence>
<dbReference type="Gene3D" id="1.10.238.10">
    <property type="entry name" value="EF-hand"/>
    <property type="match status" value="1"/>
</dbReference>
<accession>A0A109BBK5</accession>
<feature type="compositionally biased region" description="Basic and acidic residues" evidence="1">
    <location>
        <begin position="157"/>
        <end position="169"/>
    </location>
</feature>
<dbReference type="PROSITE" id="PS50222">
    <property type="entry name" value="EF_HAND_2"/>
    <property type="match status" value="2"/>
</dbReference>
<dbReference type="PROSITE" id="PS00018">
    <property type="entry name" value="EF_HAND_1"/>
    <property type="match status" value="2"/>
</dbReference>
<dbReference type="SUPFAM" id="SSF47473">
    <property type="entry name" value="EF-hand"/>
    <property type="match status" value="1"/>
</dbReference>
<dbReference type="EMBL" id="LMTR01000075">
    <property type="protein sequence ID" value="KWT65786.1"/>
    <property type="molecule type" value="Genomic_DNA"/>
</dbReference>
<dbReference type="PROSITE" id="PS51257">
    <property type="entry name" value="PROKAR_LIPOPROTEIN"/>
    <property type="match status" value="1"/>
</dbReference>
<dbReference type="InterPro" id="IPR011992">
    <property type="entry name" value="EF-hand-dom_pair"/>
</dbReference>
<dbReference type="Proteomes" id="UP000059074">
    <property type="component" value="Unassembled WGS sequence"/>
</dbReference>
<organism evidence="3 4">
    <name type="scientific">Hyphomicrobium sulfonivorans</name>
    <dbReference type="NCBI Taxonomy" id="121290"/>
    <lineage>
        <taxon>Bacteria</taxon>
        <taxon>Pseudomonadati</taxon>
        <taxon>Pseudomonadota</taxon>
        <taxon>Alphaproteobacteria</taxon>
        <taxon>Hyphomicrobiales</taxon>
        <taxon>Hyphomicrobiaceae</taxon>
        <taxon>Hyphomicrobium</taxon>
    </lineage>
</organism>
<dbReference type="PATRIC" id="fig|121290.4.peg.1946"/>
<dbReference type="OrthoDB" id="6706523at2"/>
<feature type="region of interest" description="Disordered" evidence="1">
    <location>
        <begin position="157"/>
        <end position="179"/>
    </location>
</feature>
<dbReference type="Pfam" id="PF13202">
    <property type="entry name" value="EF-hand_5"/>
    <property type="match status" value="2"/>
</dbReference>
<feature type="domain" description="EF-hand" evidence="2">
    <location>
        <begin position="104"/>
        <end position="130"/>
    </location>
</feature>
<sequence>MTITIKMPTVRLGSRTILTAAALGAAVVALGGCSGSSLPDTDRVFLSAAGGWDRNRDGVVTCEEWKEYATELFNAADGNGDGSLDRTEYAKIISTDRMFQTVDFSYYDANGDGKVDRTEFVDKPNRAFALLDKDNSCRLTANQVAGARANAEQLFEHKKAVSGDPRESQKGGPGVGGGM</sequence>
<evidence type="ECO:0000313" key="4">
    <source>
        <dbReference type="Proteomes" id="UP000059074"/>
    </source>
</evidence>